<dbReference type="HOGENOM" id="CLU_1224170_0_0_11"/>
<dbReference type="STRING" id="1179773.BN6_45660"/>
<evidence type="ECO:0000313" key="3">
    <source>
        <dbReference type="Proteomes" id="UP000006281"/>
    </source>
</evidence>
<keyword evidence="1" id="KW-0732">Signal</keyword>
<name>K0JVF1_SACES</name>
<organism evidence="2 3">
    <name type="scientific">Saccharothrix espanaensis (strain ATCC 51144 / DSM 44229 / JCM 9112 / NBRC 15066 / NRRL 15764)</name>
    <dbReference type="NCBI Taxonomy" id="1179773"/>
    <lineage>
        <taxon>Bacteria</taxon>
        <taxon>Bacillati</taxon>
        <taxon>Actinomycetota</taxon>
        <taxon>Actinomycetes</taxon>
        <taxon>Pseudonocardiales</taxon>
        <taxon>Pseudonocardiaceae</taxon>
        <taxon>Saccharothrix</taxon>
    </lineage>
</organism>
<feature type="signal peptide" evidence="1">
    <location>
        <begin position="1"/>
        <end position="21"/>
    </location>
</feature>
<sequence>MIRRLLTTVATALLLAGCAGQDAPTAPTDNPRPLTADEAERISLARFANYQRGRGVITGVIPHAGHEFHLTARVDWRDHRGYGTVHTAKPTGERQDFLLQWTPQAVAVIPGWSGGLPDQPPDTADWRPRPLDARHNPIDAALLMTLNLALDRPENAQLLAQSDARWLRSEHVGDTDLMVVSGPSPASSRATSDAAPQGRIRYWINGEGTMRRLTAPLGQHGDLVTLDLLDKDTPQIPPFTWR</sequence>
<reference evidence="2 3" key="1">
    <citation type="journal article" date="2012" name="BMC Genomics">
        <title>Complete genome sequence of Saccharothrix espanaensis DSM 44229T and comparison to the other completely sequenced Pseudonocardiaceae.</title>
        <authorList>
            <person name="Strobel T."/>
            <person name="Al-Dilaimi A."/>
            <person name="Blom J."/>
            <person name="Gessner A."/>
            <person name="Kalinowski J."/>
            <person name="Luzhetska M."/>
            <person name="Puhler A."/>
            <person name="Szczepanowski R."/>
            <person name="Bechthold A."/>
            <person name="Ruckert C."/>
        </authorList>
    </citation>
    <scope>NUCLEOTIDE SEQUENCE [LARGE SCALE GENOMIC DNA]</scope>
    <source>
        <strain evidence="3">ATCC 51144 / DSM 44229 / JCM 9112 / NBRC 15066 / NRRL 15764</strain>
    </source>
</reference>
<gene>
    <name evidence="2" type="ordered locus">BN6_45660</name>
</gene>
<dbReference type="KEGG" id="sesp:BN6_45660"/>
<keyword evidence="3" id="KW-1185">Reference proteome</keyword>
<dbReference type="PATRIC" id="fig|1179773.3.peg.4574"/>
<dbReference type="BioCyc" id="SESP1179773:BN6_RS22100-MONOMER"/>
<accession>K0JVF1</accession>
<evidence type="ECO:0000256" key="1">
    <source>
        <dbReference type="SAM" id="SignalP"/>
    </source>
</evidence>
<dbReference type="AlphaFoldDB" id="K0JVF1"/>
<dbReference type="PROSITE" id="PS51257">
    <property type="entry name" value="PROKAR_LIPOPROTEIN"/>
    <property type="match status" value="1"/>
</dbReference>
<proteinExistence type="predicted"/>
<dbReference type="eggNOG" id="ENOG5033M6H">
    <property type="taxonomic scope" value="Bacteria"/>
</dbReference>
<evidence type="ECO:0000313" key="2">
    <source>
        <dbReference type="EMBL" id="CCH31845.1"/>
    </source>
</evidence>
<dbReference type="EMBL" id="HE804045">
    <property type="protein sequence ID" value="CCH31845.1"/>
    <property type="molecule type" value="Genomic_DNA"/>
</dbReference>
<protein>
    <recommendedName>
        <fullName evidence="4">Secreted protein</fullName>
    </recommendedName>
</protein>
<dbReference type="Proteomes" id="UP000006281">
    <property type="component" value="Chromosome"/>
</dbReference>
<evidence type="ECO:0008006" key="4">
    <source>
        <dbReference type="Google" id="ProtNLM"/>
    </source>
</evidence>
<dbReference type="OrthoDB" id="3673753at2"/>
<feature type="chain" id="PRO_5003836848" description="Secreted protein" evidence="1">
    <location>
        <begin position="22"/>
        <end position="242"/>
    </location>
</feature>
<dbReference type="RefSeq" id="WP_015101957.1">
    <property type="nucleotide sequence ID" value="NC_019673.1"/>
</dbReference>